<dbReference type="EMBL" id="CP126114">
    <property type="protein sequence ID" value="WHY86025.1"/>
    <property type="molecule type" value="Genomic_DNA"/>
</dbReference>
<dbReference type="GO" id="GO:0006310">
    <property type="term" value="P:DNA recombination"/>
    <property type="evidence" value="ECO:0007669"/>
    <property type="project" value="UniProtKB-KW"/>
</dbReference>
<dbReference type="AlphaFoldDB" id="A0AA95S8M5"/>
<evidence type="ECO:0000256" key="4">
    <source>
        <dbReference type="ARBA" id="ARBA00023172"/>
    </source>
</evidence>
<keyword evidence="2" id="KW-0815">Transposition</keyword>
<feature type="domain" description="Cas12f1-like TNB" evidence="6">
    <location>
        <begin position="384"/>
        <end position="461"/>
    </location>
</feature>
<dbReference type="KEGG" id="nnv:QNH39_26200"/>
<evidence type="ECO:0000256" key="2">
    <source>
        <dbReference type="ARBA" id="ARBA00022578"/>
    </source>
</evidence>
<evidence type="ECO:0000259" key="5">
    <source>
        <dbReference type="Pfam" id="PF01385"/>
    </source>
</evidence>
<dbReference type="NCBIfam" id="TIGR01766">
    <property type="entry name" value="IS200/IS605 family accessory protein TnpB-like domain"/>
    <property type="match status" value="1"/>
</dbReference>
<evidence type="ECO:0000259" key="6">
    <source>
        <dbReference type="Pfam" id="PF07282"/>
    </source>
</evidence>
<keyword evidence="4" id="KW-0233">DNA recombination</keyword>
<feature type="domain" description="Probable transposase IS891/IS1136/IS1341" evidence="5">
    <location>
        <begin position="256"/>
        <end position="362"/>
    </location>
</feature>
<evidence type="ECO:0000313" key="7">
    <source>
        <dbReference type="EMBL" id="WHY86025.1"/>
    </source>
</evidence>
<keyword evidence="3" id="KW-0238">DNA-binding</keyword>
<comment type="similarity">
    <text evidence="1">In the C-terminal section; belongs to the transposase 35 family.</text>
</comment>
<dbReference type="InterPro" id="IPR001959">
    <property type="entry name" value="Transposase"/>
</dbReference>
<sequence>MYSAYKIQIHSNHELFEYCDSLCFKAKNLYNITNYYVRQVYTALNAEKKNENQLQVLMDIETHLPIMNEIRQKHYEKEMEKPKKVDKKGKEIEPKLKLFKMPDQEKAFIGYTFVEALFKVMKQIDYTSMPSQSNQQTMKKVFDDWKSFFEASKKYKINPSSFSGKPKIPKFKLKTGRTTCYLTNQITEIKEGNVLKLPGTRLQLKLGKVALSEGKLQQVRIVPSYGRYVLEIVFKAEQQEKAIVRTAEQINQFIFEPKKVMGIDLGVDNLATIVDNLGLKPLLIKGTWLKSINQYYNKLRANYMGIIRNGKSPKEGVFTTNRLVALDRKRNNRVMDFLHKASVKVVTIALERDIDTIIIGKNPGWKLDVNMRKSTKQTFIQIPYTTFIDMIRYKAERKGIQVIIREESYTSKSCFLTKDPIPTFGEVHQTTFSGQRVKRAFYKITGSKIQIHADVNGAFNIVRKHVEGAFEGLDRKYFLQSPKKIIIVKSKKKAKRKKKAKLKASA</sequence>
<organism evidence="7 8">
    <name type="scientific">Neobacillus novalis</name>
    <dbReference type="NCBI Taxonomy" id="220687"/>
    <lineage>
        <taxon>Bacteria</taxon>
        <taxon>Bacillati</taxon>
        <taxon>Bacillota</taxon>
        <taxon>Bacilli</taxon>
        <taxon>Bacillales</taxon>
        <taxon>Bacillaceae</taxon>
        <taxon>Neobacillus</taxon>
    </lineage>
</organism>
<evidence type="ECO:0000256" key="3">
    <source>
        <dbReference type="ARBA" id="ARBA00023125"/>
    </source>
</evidence>
<evidence type="ECO:0000256" key="1">
    <source>
        <dbReference type="ARBA" id="ARBA00008761"/>
    </source>
</evidence>
<dbReference type="NCBIfam" id="NF040570">
    <property type="entry name" value="guided_TnpB"/>
    <property type="match status" value="1"/>
</dbReference>
<dbReference type="Proteomes" id="UP001178288">
    <property type="component" value="Chromosome"/>
</dbReference>
<accession>A0AA95S8M5</accession>
<reference evidence="7" key="1">
    <citation type="submission" date="2023-05" db="EMBL/GenBank/DDBJ databases">
        <title>Comparative genomics of Bacillaceae isolates and their secondary metabolite potential.</title>
        <authorList>
            <person name="Song L."/>
            <person name="Nielsen L.J."/>
            <person name="Mohite O."/>
            <person name="Xu X."/>
            <person name="Weber T."/>
            <person name="Kovacs A.T."/>
        </authorList>
    </citation>
    <scope>NUCLEOTIDE SEQUENCE</scope>
    <source>
        <strain evidence="7">XLM17</strain>
    </source>
</reference>
<protein>
    <submittedName>
        <fullName evidence="7">Transposase</fullName>
    </submittedName>
</protein>
<dbReference type="GO" id="GO:0003677">
    <property type="term" value="F:DNA binding"/>
    <property type="evidence" value="ECO:0007669"/>
    <property type="project" value="UniProtKB-KW"/>
</dbReference>
<dbReference type="Pfam" id="PF01385">
    <property type="entry name" value="OrfB_IS605"/>
    <property type="match status" value="1"/>
</dbReference>
<keyword evidence="8" id="KW-1185">Reference proteome</keyword>
<proteinExistence type="inferred from homology"/>
<name>A0AA95S8M5_9BACI</name>
<gene>
    <name evidence="7" type="ORF">QNH39_26200</name>
</gene>
<dbReference type="InterPro" id="IPR010095">
    <property type="entry name" value="Cas12f1-like_TNB"/>
</dbReference>
<evidence type="ECO:0000313" key="8">
    <source>
        <dbReference type="Proteomes" id="UP001178288"/>
    </source>
</evidence>
<dbReference type="Pfam" id="PF07282">
    <property type="entry name" value="Cas12f1-like_TNB"/>
    <property type="match status" value="1"/>
</dbReference>
<dbReference type="GO" id="GO:0032196">
    <property type="term" value="P:transposition"/>
    <property type="evidence" value="ECO:0007669"/>
    <property type="project" value="UniProtKB-KW"/>
</dbReference>
<dbReference type="RefSeq" id="WP_066093480.1">
    <property type="nucleotide sequence ID" value="NZ_CP126114.1"/>
</dbReference>